<dbReference type="Proteomes" id="UP000189735">
    <property type="component" value="Unassembled WGS sequence"/>
</dbReference>
<protein>
    <submittedName>
        <fullName evidence="1">Uncharacterized protein</fullName>
    </submittedName>
</protein>
<sequence length="200" mass="21011">MVTEHCFTGRIAGFGTSSGTRIVIGIWAESPLGPFTDVMLEDASGHRTLLAPNDEIAEFVSATYSFDEVRVVPVTTRRVDGALAVTAGDLSVRMRVGALSTLGRLLRVVPSLVATHPAWLRVIDPVASRLVAGVHTAGSAGNGRQEFYGVTLIRALDDVVVTRSGESLGAMTPLDPPVTFGFGSAPPAPSIVDVVTTVRE</sequence>
<evidence type="ECO:0000313" key="1">
    <source>
        <dbReference type="EMBL" id="SKA98390.1"/>
    </source>
</evidence>
<dbReference type="RefSeq" id="WP_078714743.1">
    <property type="nucleotide sequence ID" value="NZ_FUYG01000006.1"/>
</dbReference>
<gene>
    <name evidence="1" type="ORF">SAMN06295879_2583</name>
</gene>
<name>A0A1T4Y9M1_9MICO</name>
<dbReference type="EMBL" id="FUYG01000006">
    <property type="protein sequence ID" value="SKA98390.1"/>
    <property type="molecule type" value="Genomic_DNA"/>
</dbReference>
<dbReference type="AlphaFoldDB" id="A0A1T4Y9M1"/>
<organism evidence="1 2">
    <name type="scientific">Agreia bicolorata</name>
    <dbReference type="NCBI Taxonomy" id="110935"/>
    <lineage>
        <taxon>Bacteria</taxon>
        <taxon>Bacillati</taxon>
        <taxon>Actinomycetota</taxon>
        <taxon>Actinomycetes</taxon>
        <taxon>Micrococcales</taxon>
        <taxon>Microbacteriaceae</taxon>
        <taxon>Agreia</taxon>
    </lineage>
</organism>
<reference evidence="2" key="1">
    <citation type="submission" date="2017-02" db="EMBL/GenBank/DDBJ databases">
        <authorList>
            <person name="Varghese N."/>
            <person name="Submissions S."/>
        </authorList>
    </citation>
    <scope>NUCLEOTIDE SEQUENCE [LARGE SCALE GENOMIC DNA]</scope>
    <source>
        <strain evidence="2">VKM Ac-2052</strain>
    </source>
</reference>
<accession>A0A1T4Y9M1</accession>
<proteinExistence type="predicted"/>
<evidence type="ECO:0000313" key="2">
    <source>
        <dbReference type="Proteomes" id="UP000189735"/>
    </source>
</evidence>